<evidence type="ECO:0000313" key="2">
    <source>
        <dbReference type="EMBL" id="TYT26587.1"/>
    </source>
</evidence>
<evidence type="ECO:0000313" key="3">
    <source>
        <dbReference type="Proteomes" id="UP000324973"/>
    </source>
</evidence>
<feature type="transmembrane region" description="Helical" evidence="1">
    <location>
        <begin position="6"/>
        <end position="25"/>
    </location>
</feature>
<dbReference type="RefSeq" id="WP_149103141.1">
    <property type="nucleotide sequence ID" value="NZ_VTFT01000001.1"/>
</dbReference>
<accession>A0A5D4XPJ1</accession>
<protein>
    <submittedName>
        <fullName evidence="2">Ammonium transporter</fullName>
    </submittedName>
</protein>
<feature type="transmembrane region" description="Helical" evidence="1">
    <location>
        <begin position="96"/>
        <end position="115"/>
    </location>
</feature>
<feature type="transmembrane region" description="Helical" evidence="1">
    <location>
        <begin position="71"/>
        <end position="90"/>
    </location>
</feature>
<proteinExistence type="predicted"/>
<sequence length="126" mass="13235">MNRELTGYIAWAVGIIAVALVASYARKLGHIDQDTTTRVVIGLNGLMIAWIGNRMPKAVAPSAAIRQVRRVGGWSMVLSGLVYAGLWTFAPIPVAVAGGCAAIILGIAVTSVYCLKLRNKANATVA</sequence>
<keyword evidence="1" id="KW-0812">Transmembrane</keyword>
<dbReference type="AlphaFoldDB" id="A0A5D4XPJ1"/>
<reference evidence="2 3" key="1">
    <citation type="submission" date="2019-08" db="EMBL/GenBank/DDBJ databases">
        <title>Luteimonas viscosus sp. nov., isolated from soil of a sunflower field.</title>
        <authorList>
            <person name="Jianli Z."/>
            <person name="Ying Z."/>
        </authorList>
    </citation>
    <scope>NUCLEOTIDE SEQUENCE [LARGE SCALE GENOMIC DNA]</scope>
    <source>
        <strain evidence="2 3">XBU10</strain>
    </source>
</reference>
<keyword evidence="1" id="KW-1133">Transmembrane helix</keyword>
<organism evidence="2 3">
    <name type="scientific">Luteimonas viscosa</name>
    <dbReference type="NCBI Taxonomy" id="1132694"/>
    <lineage>
        <taxon>Bacteria</taxon>
        <taxon>Pseudomonadati</taxon>
        <taxon>Pseudomonadota</taxon>
        <taxon>Gammaproteobacteria</taxon>
        <taxon>Lysobacterales</taxon>
        <taxon>Lysobacteraceae</taxon>
        <taxon>Luteimonas</taxon>
    </lineage>
</organism>
<name>A0A5D4XPJ1_9GAMM</name>
<comment type="caution">
    <text evidence="2">The sequence shown here is derived from an EMBL/GenBank/DDBJ whole genome shotgun (WGS) entry which is preliminary data.</text>
</comment>
<dbReference type="Proteomes" id="UP000324973">
    <property type="component" value="Unassembled WGS sequence"/>
</dbReference>
<dbReference type="EMBL" id="VTFT01000001">
    <property type="protein sequence ID" value="TYT26587.1"/>
    <property type="molecule type" value="Genomic_DNA"/>
</dbReference>
<dbReference type="OrthoDB" id="7571917at2"/>
<keyword evidence="3" id="KW-1185">Reference proteome</keyword>
<evidence type="ECO:0000256" key="1">
    <source>
        <dbReference type="SAM" id="Phobius"/>
    </source>
</evidence>
<keyword evidence="1" id="KW-0472">Membrane</keyword>
<gene>
    <name evidence="2" type="ORF">FZO89_10150</name>
</gene>